<sequence>DGQPAPLRAMEGLPHLFPSLSKIKIEAFTWTSELQELLESVAGGHGPGQLPLQEVLFEFCRGSPCAKGMSQIDLMKVSNLQGLKTLGITLDPSDTTLQDPHPLQPILQHTQLERLYLETNFRACWQHEVPSPEDISQLLVSLPRLNFLHMLTFPAGLTMNVPSLSMLHIGMLRIQELHELKQSLSRSSLPSLRAVVPDVLEMTILPSFSSDEACKLSPDLLKGFPLDLSTTTLLVGSPRDVLDAEQLLLAVSSLVSVGFPMAEIKSLQLENSIVAKSPVPPGVMSSLACVLPRLTGLTLVGYWDAEPMCVSPVRHAMLCFQSLKELLVITSQEYYDKVFEVYDCLYDELESWEGNGLLPADLSVCAALLDVDSHGPLGSAEATSDEES</sequence>
<keyword evidence="2" id="KW-1185">Reference proteome</keyword>
<dbReference type="EMBL" id="MU069554">
    <property type="protein sequence ID" value="KAF5839124.1"/>
    <property type="molecule type" value="Genomic_DNA"/>
</dbReference>
<comment type="caution">
    <text evidence="1">The sequence shown here is derived from an EMBL/GenBank/DDBJ whole genome shotgun (WGS) entry which is preliminary data.</text>
</comment>
<feature type="non-terminal residue" evidence="1">
    <location>
        <position position="1"/>
    </location>
</feature>
<reference evidence="1" key="1">
    <citation type="submission" date="2017-08" db="EMBL/GenBank/DDBJ databases">
        <authorList>
            <person name="Polle J.E."/>
            <person name="Barry K."/>
            <person name="Cushman J."/>
            <person name="Schmutz J."/>
            <person name="Tran D."/>
            <person name="Hathwaick L.T."/>
            <person name="Yim W.C."/>
            <person name="Jenkins J."/>
            <person name="Mckie-Krisberg Z.M."/>
            <person name="Prochnik S."/>
            <person name="Lindquist E."/>
            <person name="Dockter R.B."/>
            <person name="Adam C."/>
            <person name="Molina H."/>
            <person name="Bunkerborg J."/>
            <person name="Jin E."/>
            <person name="Buchheim M."/>
            <person name="Magnuson J."/>
        </authorList>
    </citation>
    <scope>NUCLEOTIDE SEQUENCE</scope>
    <source>
        <strain evidence="1">CCAP 19/18</strain>
    </source>
</reference>
<protein>
    <submittedName>
        <fullName evidence="1">Uncharacterized protein</fullName>
    </submittedName>
</protein>
<name>A0ABQ7GWZ6_DUNSA</name>
<dbReference type="Proteomes" id="UP000815325">
    <property type="component" value="Unassembled WGS sequence"/>
</dbReference>
<evidence type="ECO:0000313" key="2">
    <source>
        <dbReference type="Proteomes" id="UP000815325"/>
    </source>
</evidence>
<gene>
    <name evidence="1" type="ORF">DUNSADRAFT_1522</name>
</gene>
<organism evidence="1 2">
    <name type="scientific">Dunaliella salina</name>
    <name type="common">Green alga</name>
    <name type="synonym">Protococcus salinus</name>
    <dbReference type="NCBI Taxonomy" id="3046"/>
    <lineage>
        <taxon>Eukaryota</taxon>
        <taxon>Viridiplantae</taxon>
        <taxon>Chlorophyta</taxon>
        <taxon>core chlorophytes</taxon>
        <taxon>Chlorophyceae</taxon>
        <taxon>CS clade</taxon>
        <taxon>Chlamydomonadales</taxon>
        <taxon>Dunaliellaceae</taxon>
        <taxon>Dunaliella</taxon>
    </lineage>
</organism>
<accession>A0ABQ7GWZ6</accession>
<proteinExistence type="predicted"/>
<evidence type="ECO:0000313" key="1">
    <source>
        <dbReference type="EMBL" id="KAF5839124.1"/>
    </source>
</evidence>